<dbReference type="InterPro" id="IPR002734">
    <property type="entry name" value="RibDG_C"/>
</dbReference>
<gene>
    <name evidence="2" type="ORF">GCM10010412_011010</name>
</gene>
<keyword evidence="3" id="KW-1185">Reference proteome</keyword>
<evidence type="ECO:0000259" key="1">
    <source>
        <dbReference type="Pfam" id="PF01872"/>
    </source>
</evidence>
<dbReference type="SUPFAM" id="SSF53597">
    <property type="entry name" value="Dihydrofolate reductase-like"/>
    <property type="match status" value="1"/>
</dbReference>
<reference evidence="3" key="1">
    <citation type="journal article" date="2019" name="Int. J. Syst. Evol. Microbiol.">
        <title>The Global Catalogue of Microorganisms (GCM) 10K type strain sequencing project: providing services to taxonomists for standard genome sequencing and annotation.</title>
        <authorList>
            <consortium name="The Broad Institute Genomics Platform"/>
            <consortium name="The Broad Institute Genome Sequencing Center for Infectious Disease"/>
            <person name="Wu L."/>
            <person name="Ma J."/>
        </authorList>
    </citation>
    <scope>NUCLEOTIDE SEQUENCE [LARGE SCALE GENOMIC DNA]</scope>
    <source>
        <strain evidence="3">JCM 6835</strain>
    </source>
</reference>
<feature type="domain" description="Bacterial bifunctional deaminase-reductase C-terminal" evidence="1">
    <location>
        <begin position="2"/>
        <end position="186"/>
    </location>
</feature>
<dbReference type="Pfam" id="PF01872">
    <property type="entry name" value="RibD_C"/>
    <property type="match status" value="1"/>
</dbReference>
<evidence type="ECO:0000313" key="2">
    <source>
        <dbReference type="EMBL" id="GAA2647478.1"/>
    </source>
</evidence>
<comment type="caution">
    <text evidence="2">The sequence shown here is derived from an EMBL/GenBank/DDBJ whole genome shotgun (WGS) entry which is preliminary data.</text>
</comment>
<proteinExistence type="predicted"/>
<name>A0ABP6DQY7_9ACTN</name>
<dbReference type="RefSeq" id="WP_346143790.1">
    <property type="nucleotide sequence ID" value="NZ_BAAATE010000002.1"/>
</dbReference>
<dbReference type="InterPro" id="IPR024072">
    <property type="entry name" value="DHFR-like_dom_sf"/>
</dbReference>
<protein>
    <submittedName>
        <fullName evidence="2">Dihydrofolate reductase family protein</fullName>
    </submittedName>
</protein>
<evidence type="ECO:0000313" key="3">
    <source>
        <dbReference type="Proteomes" id="UP001501666"/>
    </source>
</evidence>
<accession>A0ABP6DQY7</accession>
<dbReference type="EMBL" id="BAAATE010000002">
    <property type="protein sequence ID" value="GAA2647478.1"/>
    <property type="molecule type" value="Genomic_DNA"/>
</dbReference>
<organism evidence="2 3">
    <name type="scientific">Nonomuraea recticatena</name>
    <dbReference type="NCBI Taxonomy" id="46178"/>
    <lineage>
        <taxon>Bacteria</taxon>
        <taxon>Bacillati</taxon>
        <taxon>Actinomycetota</taxon>
        <taxon>Actinomycetes</taxon>
        <taxon>Streptosporangiales</taxon>
        <taxon>Streptosporangiaceae</taxon>
        <taxon>Nonomuraea</taxon>
    </lineage>
</organism>
<dbReference type="Gene3D" id="3.40.430.10">
    <property type="entry name" value="Dihydrofolate Reductase, subunit A"/>
    <property type="match status" value="1"/>
</dbReference>
<dbReference type="Proteomes" id="UP001501666">
    <property type="component" value="Unassembled WGS sequence"/>
</dbReference>
<sequence>MRKLIVTNIISLDGHHEGQGNDVMALPMDAFFDSHNAERLRAAGTLLLGRKSYEMFKDFWPSLADDPEKVATFTDDPEQREVMREISRLNNAIEKVVVSDGLTADRTAPWTATTRIVARAEAHQRIAELKRGQGGDILVFGSRTLWNDLLAAGLVDELHLMIGAAVLGAGTPAFADGKTPPLRLLGTRSQEGSDNFLVRYAVGSGDERRH</sequence>